<feature type="active site" description="Charge relay system" evidence="5">
    <location>
        <position position="367"/>
    </location>
</feature>
<protein>
    <submittedName>
        <fullName evidence="10">Peptidase S8/S53 domain-containing protein</fullName>
    </submittedName>
</protein>
<gene>
    <name evidence="10" type="ORF">BCR44DRAFT_127955</name>
</gene>
<evidence type="ECO:0000256" key="6">
    <source>
        <dbReference type="RuleBase" id="RU003355"/>
    </source>
</evidence>
<dbReference type="PRINTS" id="PR00723">
    <property type="entry name" value="SUBTILISIN"/>
</dbReference>
<evidence type="ECO:0000256" key="3">
    <source>
        <dbReference type="ARBA" id="ARBA00022801"/>
    </source>
</evidence>
<accession>A0A1Y2H4N5</accession>
<dbReference type="GO" id="GO:0006508">
    <property type="term" value="P:proteolysis"/>
    <property type="evidence" value="ECO:0007669"/>
    <property type="project" value="UniProtKB-KW"/>
</dbReference>
<feature type="active site" description="Charge relay system" evidence="5">
    <location>
        <position position="211"/>
    </location>
</feature>
<organism evidence="10 11">
    <name type="scientific">Catenaria anguillulae PL171</name>
    <dbReference type="NCBI Taxonomy" id="765915"/>
    <lineage>
        <taxon>Eukaryota</taxon>
        <taxon>Fungi</taxon>
        <taxon>Fungi incertae sedis</taxon>
        <taxon>Blastocladiomycota</taxon>
        <taxon>Blastocladiomycetes</taxon>
        <taxon>Blastocladiales</taxon>
        <taxon>Catenariaceae</taxon>
        <taxon>Catenaria</taxon>
    </lineage>
</organism>
<dbReference type="InterPro" id="IPR010259">
    <property type="entry name" value="S8pro/Inhibitor_I9"/>
</dbReference>
<dbReference type="InterPro" id="IPR036852">
    <property type="entry name" value="Peptidase_S8/S53_dom_sf"/>
</dbReference>
<feature type="active site" description="Charge relay system" evidence="5">
    <location>
        <position position="178"/>
    </location>
</feature>
<comment type="similarity">
    <text evidence="1 5 6">Belongs to the peptidase S8 family.</text>
</comment>
<dbReference type="PROSITE" id="PS00138">
    <property type="entry name" value="SUBTILASE_SER"/>
    <property type="match status" value="1"/>
</dbReference>
<feature type="chain" id="PRO_5013322422" evidence="7">
    <location>
        <begin position="25"/>
        <end position="424"/>
    </location>
</feature>
<name>A0A1Y2H4N5_9FUNG</name>
<dbReference type="OrthoDB" id="206201at2759"/>
<dbReference type="FunFam" id="3.40.50.200:FF:000007">
    <property type="entry name" value="Subtilisin-like serine protease"/>
    <property type="match status" value="1"/>
</dbReference>
<feature type="signal peptide" evidence="7">
    <location>
        <begin position="1"/>
        <end position="24"/>
    </location>
</feature>
<dbReference type="PROSITE" id="PS00136">
    <property type="entry name" value="SUBTILASE_ASP"/>
    <property type="match status" value="1"/>
</dbReference>
<evidence type="ECO:0000256" key="5">
    <source>
        <dbReference type="PROSITE-ProRule" id="PRU01240"/>
    </source>
</evidence>
<comment type="caution">
    <text evidence="10">The sequence shown here is derived from an EMBL/GenBank/DDBJ whole genome shotgun (WGS) entry which is preliminary data.</text>
</comment>
<dbReference type="AlphaFoldDB" id="A0A1Y2H4N5"/>
<sequence length="424" mass="43646">MPSITFLASFAVLLTALSLPAAQAQRDPPADAVVPDSYIITFKSDISTSNFGSVTQSLHAILNRESANGDSDIQSAIDSSKTASIGTQFRTVPATLSASTADQLRRHPAVASVSRNMRYKVSAPVPAPAPAGFSVQSAPVPNWGLARIATRQLPSPLSASTFNYPAAAGANVAVYVIDTGIHLAHQDLAGRVEWGTTTCSNCKDRADVQGHGSHVAGISCGSTFGVAKKAKCIAVKALDDEGFGTTADIVKGIEWAVTSAKARKGEKAVINMSIHGYEDKVMNAAVEAAVREGITVVVAAGNKGQSACYGSPSSAPSAVVVGATNDKDWMPTFSNYGSCVTLLAPGVDILSIATGTTNGSKLNTGTSMASPMVAGVAALLLSQDPTLTPEQIRNKLVGAATDGVLHDTVYGTPNKLVFAGDLMK</sequence>
<dbReference type="GO" id="GO:0005615">
    <property type="term" value="C:extracellular space"/>
    <property type="evidence" value="ECO:0007669"/>
    <property type="project" value="TreeGrafter"/>
</dbReference>
<dbReference type="Gene3D" id="3.40.50.200">
    <property type="entry name" value="Peptidase S8/S53 domain"/>
    <property type="match status" value="1"/>
</dbReference>
<reference evidence="10 11" key="1">
    <citation type="submission" date="2016-07" db="EMBL/GenBank/DDBJ databases">
        <title>Pervasive Adenine N6-methylation of Active Genes in Fungi.</title>
        <authorList>
            <consortium name="DOE Joint Genome Institute"/>
            <person name="Mondo S.J."/>
            <person name="Dannebaum R.O."/>
            <person name="Kuo R.C."/>
            <person name="Labutti K."/>
            <person name="Haridas S."/>
            <person name="Kuo A."/>
            <person name="Salamov A."/>
            <person name="Ahrendt S.R."/>
            <person name="Lipzen A."/>
            <person name="Sullivan W."/>
            <person name="Andreopoulos W.B."/>
            <person name="Clum A."/>
            <person name="Lindquist E."/>
            <person name="Daum C."/>
            <person name="Ramamoorthy G.K."/>
            <person name="Gryganskyi A."/>
            <person name="Culley D."/>
            <person name="Magnuson J.K."/>
            <person name="James T.Y."/>
            <person name="O'Malley M.A."/>
            <person name="Stajich J.E."/>
            <person name="Spatafora J.W."/>
            <person name="Visel A."/>
            <person name="Grigoriev I.V."/>
        </authorList>
    </citation>
    <scope>NUCLEOTIDE SEQUENCE [LARGE SCALE GENOMIC DNA]</scope>
    <source>
        <strain evidence="10 11">PL171</strain>
    </source>
</reference>
<dbReference type="InterPro" id="IPR015500">
    <property type="entry name" value="Peptidase_S8_subtilisin-rel"/>
</dbReference>
<evidence type="ECO:0000313" key="11">
    <source>
        <dbReference type="Proteomes" id="UP000193411"/>
    </source>
</evidence>
<dbReference type="STRING" id="765915.A0A1Y2H4N5"/>
<evidence type="ECO:0000256" key="2">
    <source>
        <dbReference type="ARBA" id="ARBA00022670"/>
    </source>
</evidence>
<keyword evidence="11" id="KW-1185">Reference proteome</keyword>
<evidence type="ECO:0000259" key="8">
    <source>
        <dbReference type="Pfam" id="PF00082"/>
    </source>
</evidence>
<dbReference type="SUPFAM" id="SSF54897">
    <property type="entry name" value="Protease propeptides/inhibitors"/>
    <property type="match status" value="1"/>
</dbReference>
<keyword evidence="3 5" id="KW-0378">Hydrolase</keyword>
<keyword evidence="4 5" id="KW-0720">Serine protease</keyword>
<dbReference type="EMBL" id="MCFL01000162">
    <property type="protein sequence ID" value="ORZ29530.1"/>
    <property type="molecule type" value="Genomic_DNA"/>
</dbReference>
<dbReference type="SUPFAM" id="SSF52743">
    <property type="entry name" value="Subtilisin-like"/>
    <property type="match status" value="1"/>
</dbReference>
<dbReference type="InterPro" id="IPR034193">
    <property type="entry name" value="PCSK9_ProteinaseK-like"/>
</dbReference>
<feature type="domain" description="Inhibitor I9" evidence="9">
    <location>
        <begin position="37"/>
        <end position="121"/>
    </location>
</feature>
<evidence type="ECO:0000313" key="10">
    <source>
        <dbReference type="EMBL" id="ORZ29530.1"/>
    </source>
</evidence>
<evidence type="ECO:0000256" key="1">
    <source>
        <dbReference type="ARBA" id="ARBA00011073"/>
    </source>
</evidence>
<dbReference type="GO" id="GO:0004252">
    <property type="term" value="F:serine-type endopeptidase activity"/>
    <property type="evidence" value="ECO:0007669"/>
    <property type="project" value="UniProtKB-UniRule"/>
</dbReference>
<evidence type="ECO:0000256" key="7">
    <source>
        <dbReference type="SAM" id="SignalP"/>
    </source>
</evidence>
<dbReference type="Proteomes" id="UP000193411">
    <property type="component" value="Unassembled WGS sequence"/>
</dbReference>
<dbReference type="Pfam" id="PF05922">
    <property type="entry name" value="Inhibitor_I9"/>
    <property type="match status" value="1"/>
</dbReference>
<proteinExistence type="inferred from homology"/>
<dbReference type="CDD" id="cd04077">
    <property type="entry name" value="Peptidases_S8_PCSK9_ProteinaseK_like"/>
    <property type="match status" value="1"/>
</dbReference>
<dbReference type="InterPro" id="IPR050131">
    <property type="entry name" value="Peptidase_S8_subtilisin-like"/>
</dbReference>
<dbReference type="PROSITE" id="PS51892">
    <property type="entry name" value="SUBTILASE"/>
    <property type="match status" value="1"/>
</dbReference>
<dbReference type="InterPro" id="IPR023828">
    <property type="entry name" value="Peptidase_S8_Ser-AS"/>
</dbReference>
<dbReference type="PANTHER" id="PTHR43806:SF11">
    <property type="entry name" value="CEREVISIN-RELATED"/>
    <property type="match status" value="1"/>
</dbReference>
<dbReference type="Pfam" id="PF00082">
    <property type="entry name" value="Peptidase_S8"/>
    <property type="match status" value="1"/>
</dbReference>
<dbReference type="PANTHER" id="PTHR43806">
    <property type="entry name" value="PEPTIDASE S8"/>
    <property type="match status" value="1"/>
</dbReference>
<evidence type="ECO:0000259" key="9">
    <source>
        <dbReference type="Pfam" id="PF05922"/>
    </source>
</evidence>
<keyword evidence="7" id="KW-0732">Signal</keyword>
<keyword evidence="2 5" id="KW-0645">Protease</keyword>
<evidence type="ECO:0000256" key="4">
    <source>
        <dbReference type="ARBA" id="ARBA00022825"/>
    </source>
</evidence>
<feature type="domain" description="Peptidase S8/S53" evidence="8">
    <location>
        <begin position="169"/>
        <end position="403"/>
    </location>
</feature>
<dbReference type="InterPro" id="IPR023827">
    <property type="entry name" value="Peptidase_S8_Asp-AS"/>
</dbReference>
<dbReference type="InterPro" id="IPR000209">
    <property type="entry name" value="Peptidase_S8/S53_dom"/>
</dbReference>